<dbReference type="Gene3D" id="1.10.418.10">
    <property type="entry name" value="Calponin-like domain"/>
    <property type="match status" value="1"/>
</dbReference>
<dbReference type="WBParaSite" id="ACRNAN_scaffold376.g11334.t1">
    <property type="protein sequence ID" value="ACRNAN_scaffold376.g11334.t1"/>
    <property type="gene ID" value="ACRNAN_scaffold376.g11334"/>
</dbReference>
<dbReference type="AlphaFoldDB" id="A0A914DSR5"/>
<organism evidence="1 2">
    <name type="scientific">Acrobeloides nanus</name>
    <dbReference type="NCBI Taxonomy" id="290746"/>
    <lineage>
        <taxon>Eukaryota</taxon>
        <taxon>Metazoa</taxon>
        <taxon>Ecdysozoa</taxon>
        <taxon>Nematoda</taxon>
        <taxon>Chromadorea</taxon>
        <taxon>Rhabditida</taxon>
        <taxon>Tylenchina</taxon>
        <taxon>Cephalobomorpha</taxon>
        <taxon>Cephaloboidea</taxon>
        <taxon>Cephalobidae</taxon>
        <taxon>Acrobeloides</taxon>
    </lineage>
</organism>
<reference evidence="2" key="1">
    <citation type="submission" date="2022-11" db="UniProtKB">
        <authorList>
            <consortium name="WormBaseParasite"/>
        </authorList>
    </citation>
    <scope>IDENTIFICATION</scope>
</reference>
<dbReference type="Proteomes" id="UP000887540">
    <property type="component" value="Unplaced"/>
</dbReference>
<dbReference type="SUPFAM" id="SSF116907">
    <property type="entry name" value="Hook domain"/>
    <property type="match status" value="1"/>
</dbReference>
<accession>A0A914DSR5</accession>
<proteinExistence type="predicted"/>
<evidence type="ECO:0000313" key="1">
    <source>
        <dbReference type="Proteomes" id="UP000887540"/>
    </source>
</evidence>
<dbReference type="InterPro" id="IPR036872">
    <property type="entry name" value="CH_dom_sf"/>
</dbReference>
<keyword evidence="1" id="KW-1185">Reference proteome</keyword>
<protein>
    <submittedName>
        <fullName evidence="2">Uncharacterized protein</fullName>
    </submittedName>
</protein>
<evidence type="ECO:0000313" key="2">
    <source>
        <dbReference type="WBParaSite" id="ACRNAN_scaffold376.g11334.t1"/>
    </source>
</evidence>
<sequence length="129" mass="14917">MDEDQFWSHALGAWIKDCICGPSTSALVPETSWRQAELIDTPVKFEELCDGFLLNLIFFYINPESIDRNLVLLRTTENFSSLDTPTKLRFFHTLWKNLHNFYKTKLNRLIIMQDLPDTLSIVRNPAPGG</sequence>
<name>A0A914DSR5_9BILA</name>